<accession>A0A444XSM5</accession>
<evidence type="ECO:0000313" key="1">
    <source>
        <dbReference type="EMBL" id="RYQ92733.1"/>
    </source>
</evidence>
<comment type="caution">
    <text evidence="1">The sequence shown here is derived from an EMBL/GenBank/DDBJ whole genome shotgun (WGS) entry which is preliminary data.</text>
</comment>
<evidence type="ECO:0000313" key="2">
    <source>
        <dbReference type="Proteomes" id="UP000289738"/>
    </source>
</evidence>
<name>A0A444XSM5_ARAHY</name>
<dbReference type="EMBL" id="SDMP01000019">
    <property type="protein sequence ID" value="RYQ92733.1"/>
    <property type="molecule type" value="Genomic_DNA"/>
</dbReference>
<protein>
    <submittedName>
        <fullName evidence="1">Uncharacterized protein</fullName>
    </submittedName>
</protein>
<proteinExistence type="predicted"/>
<keyword evidence="2" id="KW-1185">Reference proteome</keyword>
<reference evidence="1 2" key="1">
    <citation type="submission" date="2019-01" db="EMBL/GenBank/DDBJ databases">
        <title>Sequencing of cultivated peanut Arachis hypogaea provides insights into genome evolution and oil improvement.</title>
        <authorList>
            <person name="Chen X."/>
        </authorList>
    </citation>
    <scope>NUCLEOTIDE SEQUENCE [LARGE SCALE GENOMIC DNA]</scope>
    <source>
        <strain evidence="2">cv. Fuhuasheng</strain>
        <tissue evidence="1">Leaves</tissue>
    </source>
</reference>
<sequence length="67" mass="7979">MTSLNSLLFVQCWKLFEECFERRWHRTAAYYILRNSYPPSSISLLLIATLDESLYELAGELVFLWVM</sequence>
<gene>
    <name evidence="1" type="ORF">Ahy_B09g098946</name>
</gene>
<organism evidence="1 2">
    <name type="scientific">Arachis hypogaea</name>
    <name type="common">Peanut</name>
    <dbReference type="NCBI Taxonomy" id="3818"/>
    <lineage>
        <taxon>Eukaryota</taxon>
        <taxon>Viridiplantae</taxon>
        <taxon>Streptophyta</taxon>
        <taxon>Embryophyta</taxon>
        <taxon>Tracheophyta</taxon>
        <taxon>Spermatophyta</taxon>
        <taxon>Magnoliopsida</taxon>
        <taxon>eudicotyledons</taxon>
        <taxon>Gunneridae</taxon>
        <taxon>Pentapetalae</taxon>
        <taxon>rosids</taxon>
        <taxon>fabids</taxon>
        <taxon>Fabales</taxon>
        <taxon>Fabaceae</taxon>
        <taxon>Papilionoideae</taxon>
        <taxon>50 kb inversion clade</taxon>
        <taxon>dalbergioids sensu lato</taxon>
        <taxon>Dalbergieae</taxon>
        <taxon>Pterocarpus clade</taxon>
        <taxon>Arachis</taxon>
    </lineage>
</organism>
<dbReference type="Proteomes" id="UP000289738">
    <property type="component" value="Chromosome B09"/>
</dbReference>
<dbReference type="AlphaFoldDB" id="A0A444XSM5"/>